<gene>
    <name evidence="8" type="ORF">FHS88_003554</name>
</gene>
<evidence type="ECO:0000256" key="4">
    <source>
        <dbReference type="ARBA" id="ARBA00022989"/>
    </source>
</evidence>
<dbReference type="PROSITE" id="PS50850">
    <property type="entry name" value="MFS"/>
    <property type="match status" value="1"/>
</dbReference>
<name>A0A840Y4W5_9PROT</name>
<keyword evidence="2" id="KW-1003">Cell membrane</keyword>
<comment type="caution">
    <text evidence="8">The sequence shown here is derived from an EMBL/GenBank/DDBJ whole genome shotgun (WGS) entry which is preliminary data.</text>
</comment>
<keyword evidence="9" id="KW-1185">Reference proteome</keyword>
<proteinExistence type="predicted"/>
<feature type="transmembrane region" description="Helical" evidence="6">
    <location>
        <begin position="296"/>
        <end position="325"/>
    </location>
</feature>
<feature type="transmembrane region" description="Helical" evidence="6">
    <location>
        <begin position="113"/>
        <end position="134"/>
    </location>
</feature>
<dbReference type="InterPro" id="IPR036259">
    <property type="entry name" value="MFS_trans_sf"/>
</dbReference>
<feature type="transmembrane region" description="Helical" evidence="6">
    <location>
        <begin position="172"/>
        <end position="192"/>
    </location>
</feature>
<organism evidence="8 9">
    <name type="scientific">Neoroseomonas alkaliterrae</name>
    <dbReference type="NCBI Taxonomy" id="1452450"/>
    <lineage>
        <taxon>Bacteria</taxon>
        <taxon>Pseudomonadati</taxon>
        <taxon>Pseudomonadota</taxon>
        <taxon>Alphaproteobacteria</taxon>
        <taxon>Acetobacterales</taxon>
        <taxon>Acetobacteraceae</taxon>
        <taxon>Neoroseomonas</taxon>
    </lineage>
</organism>
<dbReference type="PANTHER" id="PTHR43124:SF3">
    <property type="entry name" value="CHLORAMPHENICOL EFFLUX PUMP RV0191"/>
    <property type="match status" value="1"/>
</dbReference>
<sequence length="397" mass="39657">MTPPPDDEAASRARMRRVLAMYGPAVFAGALATRATDPVVADIAADFGTTAAQVALLGTAYTLPFALVQPILGPVADAIGKRRVVTVCVGLLCVMLALSALAASLGWLMAFRALSGAAAGGMMPLTLAIMADAVPLKERQVALSRMLVFGISGQIAGGAIAGPVAAVAGWRGMLVLCAAAAVAGLLALLTAGRGAAPEAVTRYDPVLAARRYRGILRNPSAVPLYASVAIEGALVFGSFPFIAPLMIARGIGGTTEAGLAIGAFGIGGLAYAAMARPLLGRFGQAGVVRIGGGVGFLALAGLALAPALAVAVGAGFLLGTAFYMIHNAIQTRATELSPQFRGSAVSLHAFSFFAGQSLGPVAFGLGAATIGLGASLGVAAVLLAVLAWSLARRPAQG</sequence>
<dbReference type="RefSeq" id="WP_246420217.1">
    <property type="nucleotide sequence ID" value="NZ_JAAEDJ010000154.1"/>
</dbReference>
<evidence type="ECO:0000256" key="1">
    <source>
        <dbReference type="ARBA" id="ARBA00004651"/>
    </source>
</evidence>
<dbReference type="GO" id="GO:0022857">
    <property type="term" value="F:transmembrane transporter activity"/>
    <property type="evidence" value="ECO:0007669"/>
    <property type="project" value="InterPro"/>
</dbReference>
<dbReference type="GO" id="GO:0005886">
    <property type="term" value="C:plasma membrane"/>
    <property type="evidence" value="ECO:0007669"/>
    <property type="project" value="UniProtKB-SubCell"/>
</dbReference>
<keyword evidence="3 6" id="KW-0812">Transmembrane</keyword>
<dbReference type="SUPFAM" id="SSF103473">
    <property type="entry name" value="MFS general substrate transporter"/>
    <property type="match status" value="1"/>
</dbReference>
<dbReference type="AlphaFoldDB" id="A0A840Y4W5"/>
<evidence type="ECO:0000256" key="3">
    <source>
        <dbReference type="ARBA" id="ARBA00022692"/>
    </source>
</evidence>
<keyword evidence="5 6" id="KW-0472">Membrane</keyword>
<reference evidence="8 9" key="1">
    <citation type="submission" date="2020-08" db="EMBL/GenBank/DDBJ databases">
        <title>Genomic Encyclopedia of Type Strains, Phase IV (KMG-IV): sequencing the most valuable type-strain genomes for metagenomic binning, comparative biology and taxonomic classification.</title>
        <authorList>
            <person name="Goeker M."/>
        </authorList>
    </citation>
    <scope>NUCLEOTIDE SEQUENCE [LARGE SCALE GENOMIC DNA]</scope>
    <source>
        <strain evidence="8 9">DSM 25895</strain>
    </source>
</reference>
<dbReference type="InterPro" id="IPR011701">
    <property type="entry name" value="MFS"/>
</dbReference>
<feature type="transmembrane region" description="Helical" evidence="6">
    <location>
        <begin position="361"/>
        <end position="391"/>
    </location>
</feature>
<dbReference type="Proteomes" id="UP000562254">
    <property type="component" value="Unassembled WGS sequence"/>
</dbReference>
<dbReference type="Pfam" id="PF07690">
    <property type="entry name" value="MFS_1"/>
    <property type="match status" value="1"/>
</dbReference>
<dbReference type="EMBL" id="JACIJE010000012">
    <property type="protein sequence ID" value="MBB5691397.1"/>
    <property type="molecule type" value="Genomic_DNA"/>
</dbReference>
<protein>
    <submittedName>
        <fullName evidence="8">Putative MFS family arabinose efflux permease</fullName>
    </submittedName>
</protein>
<keyword evidence="4 6" id="KW-1133">Transmembrane helix</keyword>
<dbReference type="Gene3D" id="1.20.1250.20">
    <property type="entry name" value="MFS general substrate transporter like domains"/>
    <property type="match status" value="1"/>
</dbReference>
<feature type="transmembrane region" description="Helical" evidence="6">
    <location>
        <begin position="222"/>
        <end position="245"/>
    </location>
</feature>
<accession>A0A840Y4W5</accession>
<feature type="transmembrane region" description="Helical" evidence="6">
    <location>
        <begin position="146"/>
        <end position="166"/>
    </location>
</feature>
<evidence type="ECO:0000259" key="7">
    <source>
        <dbReference type="PROSITE" id="PS50850"/>
    </source>
</evidence>
<dbReference type="InterPro" id="IPR050189">
    <property type="entry name" value="MFS_Efflux_Transporters"/>
</dbReference>
<feature type="transmembrane region" description="Helical" evidence="6">
    <location>
        <begin position="51"/>
        <end position="72"/>
    </location>
</feature>
<evidence type="ECO:0000313" key="9">
    <source>
        <dbReference type="Proteomes" id="UP000562254"/>
    </source>
</evidence>
<feature type="transmembrane region" description="Helical" evidence="6">
    <location>
        <begin position="84"/>
        <end position="107"/>
    </location>
</feature>
<evidence type="ECO:0000313" key="8">
    <source>
        <dbReference type="EMBL" id="MBB5691397.1"/>
    </source>
</evidence>
<evidence type="ECO:0000256" key="5">
    <source>
        <dbReference type="ARBA" id="ARBA00023136"/>
    </source>
</evidence>
<evidence type="ECO:0000256" key="6">
    <source>
        <dbReference type="SAM" id="Phobius"/>
    </source>
</evidence>
<dbReference type="PANTHER" id="PTHR43124">
    <property type="entry name" value="PURINE EFFLUX PUMP PBUE"/>
    <property type="match status" value="1"/>
</dbReference>
<feature type="transmembrane region" description="Helical" evidence="6">
    <location>
        <begin position="257"/>
        <end position="275"/>
    </location>
</feature>
<evidence type="ECO:0000256" key="2">
    <source>
        <dbReference type="ARBA" id="ARBA00022475"/>
    </source>
</evidence>
<comment type="subcellular location">
    <subcellularLocation>
        <location evidence="1">Cell membrane</location>
        <topology evidence="1">Multi-pass membrane protein</topology>
    </subcellularLocation>
</comment>
<feature type="domain" description="Major facilitator superfamily (MFS) profile" evidence="7">
    <location>
        <begin position="18"/>
        <end position="395"/>
    </location>
</feature>
<dbReference type="InterPro" id="IPR020846">
    <property type="entry name" value="MFS_dom"/>
</dbReference>